<keyword evidence="4 10" id="KW-0812">Transmembrane</keyword>
<evidence type="ECO:0000256" key="8">
    <source>
        <dbReference type="ARBA" id="ARBA00023136"/>
    </source>
</evidence>
<organism evidence="11">
    <name type="scientific">Corbicula fluminea</name>
    <name type="common">Asian freshwater clam</name>
    <name type="synonym">Tellina fluminea</name>
    <dbReference type="NCBI Taxonomy" id="45949"/>
    <lineage>
        <taxon>Eukaryota</taxon>
        <taxon>Metazoa</taxon>
        <taxon>Spiralia</taxon>
        <taxon>Lophotrochozoa</taxon>
        <taxon>Mollusca</taxon>
        <taxon>Bivalvia</taxon>
        <taxon>Autobranchia</taxon>
        <taxon>Heteroconchia</taxon>
        <taxon>Euheterodonta</taxon>
        <taxon>Imparidentia</taxon>
        <taxon>Neoheterodontei</taxon>
        <taxon>Venerida</taxon>
        <taxon>Cyrenoidea</taxon>
        <taxon>Cyrenidae</taxon>
        <taxon>Corbicula</taxon>
    </lineage>
</organism>
<evidence type="ECO:0000256" key="4">
    <source>
        <dbReference type="ARBA" id="ARBA00022692"/>
    </source>
</evidence>
<accession>A0A8E5JSV2</accession>
<keyword evidence="11" id="KW-0496">Mitochondrion</keyword>
<evidence type="ECO:0000256" key="7">
    <source>
        <dbReference type="ARBA" id="ARBA00023027"/>
    </source>
</evidence>
<dbReference type="Pfam" id="PF00420">
    <property type="entry name" value="Oxidored_q2"/>
    <property type="match status" value="1"/>
</dbReference>
<feature type="transmembrane region" description="Helical" evidence="10">
    <location>
        <begin position="6"/>
        <end position="23"/>
    </location>
</feature>
<reference evidence="11" key="1">
    <citation type="submission" date="2019-02" db="EMBL/GenBank/DDBJ databases">
        <authorList>
            <person name="Wu C."/>
            <person name="Chen Y."/>
        </authorList>
    </citation>
    <scope>NUCLEOTIDE SEQUENCE</scope>
</reference>
<dbReference type="EMBL" id="MK587517">
    <property type="protein sequence ID" value="QVD39143.1"/>
    <property type="molecule type" value="Genomic_DNA"/>
</dbReference>
<evidence type="ECO:0000256" key="1">
    <source>
        <dbReference type="ARBA" id="ARBA00004141"/>
    </source>
</evidence>
<gene>
    <name evidence="11" type="primary">ND4L</name>
</gene>
<feature type="transmembrane region" description="Helical" evidence="10">
    <location>
        <begin position="54"/>
        <end position="80"/>
    </location>
</feature>
<keyword evidence="8 10" id="KW-0472">Membrane</keyword>
<protein>
    <recommendedName>
        <fullName evidence="3">NADH-ubiquinone oxidoreductase chain 4L</fullName>
    </recommendedName>
    <alternativeName>
        <fullName evidence="9">NADH dehydrogenase subunit 4L</fullName>
    </alternativeName>
</protein>
<geneLocation type="mitochondrion" evidence="11"/>
<dbReference type="AlphaFoldDB" id="A0A8E5JSV2"/>
<evidence type="ECO:0000256" key="10">
    <source>
        <dbReference type="SAM" id="Phobius"/>
    </source>
</evidence>
<comment type="similarity">
    <text evidence="2">Belongs to the complex I subunit 4L family.</text>
</comment>
<proteinExistence type="inferred from homology"/>
<evidence type="ECO:0000313" key="11">
    <source>
        <dbReference type="EMBL" id="QVD39143.1"/>
    </source>
</evidence>
<comment type="subcellular location">
    <subcellularLocation>
        <location evidence="1">Membrane</location>
        <topology evidence="1">Multi-pass membrane protein</topology>
    </subcellularLocation>
</comment>
<evidence type="ECO:0000256" key="2">
    <source>
        <dbReference type="ARBA" id="ARBA00010519"/>
    </source>
</evidence>
<keyword evidence="6 10" id="KW-1133">Transmembrane helix</keyword>
<dbReference type="Gene3D" id="1.10.287.3510">
    <property type="match status" value="1"/>
</dbReference>
<evidence type="ECO:0000256" key="5">
    <source>
        <dbReference type="ARBA" id="ARBA00022967"/>
    </source>
</evidence>
<evidence type="ECO:0000256" key="3">
    <source>
        <dbReference type="ARBA" id="ARBA00016612"/>
    </source>
</evidence>
<evidence type="ECO:0000256" key="9">
    <source>
        <dbReference type="ARBA" id="ARBA00031586"/>
    </source>
</evidence>
<keyword evidence="7" id="KW-0520">NAD</keyword>
<dbReference type="InterPro" id="IPR039428">
    <property type="entry name" value="NUOK/Mnh_C1-like"/>
</dbReference>
<name>A0A8E5JSV2_CORFM</name>
<evidence type="ECO:0000256" key="6">
    <source>
        <dbReference type="ARBA" id="ARBA00022989"/>
    </source>
</evidence>
<keyword evidence="5" id="KW-1278">Translocase</keyword>
<sequence length="97" mass="11186">MVMMSFFFFLFFLSVFYVFYNSFHFLNVLLVFELMVVSIFIGLFYGLTIGTNSFSLYFCIIFLTLAVCESVLGLSILVGVSRFSGMYQTKPFSFLGF</sequence>
<feature type="transmembrane region" description="Helical" evidence="10">
    <location>
        <begin position="30"/>
        <end position="48"/>
    </location>
</feature>
<dbReference type="GO" id="GO:0016020">
    <property type="term" value="C:membrane"/>
    <property type="evidence" value="ECO:0007669"/>
    <property type="project" value="UniProtKB-SubCell"/>
</dbReference>